<organism evidence="16 17">
    <name type="scientific">Dreissena polymorpha</name>
    <name type="common">Zebra mussel</name>
    <name type="synonym">Mytilus polymorpha</name>
    <dbReference type="NCBI Taxonomy" id="45954"/>
    <lineage>
        <taxon>Eukaryota</taxon>
        <taxon>Metazoa</taxon>
        <taxon>Spiralia</taxon>
        <taxon>Lophotrochozoa</taxon>
        <taxon>Mollusca</taxon>
        <taxon>Bivalvia</taxon>
        <taxon>Autobranchia</taxon>
        <taxon>Heteroconchia</taxon>
        <taxon>Euheterodonta</taxon>
        <taxon>Imparidentia</taxon>
        <taxon>Neoheterodontei</taxon>
        <taxon>Myida</taxon>
        <taxon>Dreissenoidea</taxon>
        <taxon>Dreissenidae</taxon>
        <taxon>Dreissena</taxon>
    </lineage>
</organism>
<dbReference type="AlphaFoldDB" id="A0A9D4F9E6"/>
<keyword evidence="5 11" id="KW-0863">Zinc-finger</keyword>
<evidence type="ECO:0000256" key="9">
    <source>
        <dbReference type="ARBA" id="ARBA00023163"/>
    </source>
</evidence>
<evidence type="ECO:0000259" key="14">
    <source>
        <dbReference type="PROSITE" id="PS50103"/>
    </source>
</evidence>
<evidence type="ECO:0000256" key="12">
    <source>
        <dbReference type="SAM" id="Coils"/>
    </source>
</evidence>
<evidence type="ECO:0000313" key="16">
    <source>
        <dbReference type="EMBL" id="KAH3793348.1"/>
    </source>
</evidence>
<name>A0A9D4F9E6_DREPO</name>
<evidence type="ECO:0000256" key="13">
    <source>
        <dbReference type="SAM" id="MobiDB-lite"/>
    </source>
</evidence>
<keyword evidence="10" id="KW-0539">Nucleus</keyword>
<evidence type="ECO:0000256" key="7">
    <source>
        <dbReference type="ARBA" id="ARBA00023015"/>
    </source>
</evidence>
<dbReference type="Proteomes" id="UP000828390">
    <property type="component" value="Unassembled WGS sequence"/>
</dbReference>
<evidence type="ECO:0000259" key="15">
    <source>
        <dbReference type="PROSITE" id="PS50174"/>
    </source>
</evidence>
<dbReference type="InterPro" id="IPR000467">
    <property type="entry name" value="G_patch_dom"/>
</dbReference>
<dbReference type="PROSITE" id="PS50174">
    <property type="entry name" value="G_PATCH"/>
    <property type="match status" value="1"/>
</dbReference>
<evidence type="ECO:0000256" key="1">
    <source>
        <dbReference type="ARBA" id="ARBA00004123"/>
    </source>
</evidence>
<dbReference type="SMART" id="SM00443">
    <property type="entry name" value="G_patch"/>
    <property type="match status" value="1"/>
</dbReference>
<evidence type="ECO:0000256" key="4">
    <source>
        <dbReference type="ARBA" id="ARBA00022723"/>
    </source>
</evidence>
<dbReference type="GO" id="GO:0000978">
    <property type="term" value="F:RNA polymerase II cis-regulatory region sequence-specific DNA binding"/>
    <property type="evidence" value="ECO:0007669"/>
    <property type="project" value="TreeGrafter"/>
</dbReference>
<feature type="region of interest" description="Disordered" evidence="13">
    <location>
        <begin position="540"/>
        <end position="559"/>
    </location>
</feature>
<dbReference type="Pfam" id="PF01585">
    <property type="entry name" value="G-patch"/>
    <property type="match status" value="1"/>
</dbReference>
<reference evidence="16" key="1">
    <citation type="journal article" date="2019" name="bioRxiv">
        <title>The Genome of the Zebra Mussel, Dreissena polymorpha: A Resource for Invasive Species Research.</title>
        <authorList>
            <person name="McCartney M.A."/>
            <person name="Auch B."/>
            <person name="Kono T."/>
            <person name="Mallez S."/>
            <person name="Zhang Y."/>
            <person name="Obille A."/>
            <person name="Becker A."/>
            <person name="Abrahante J.E."/>
            <person name="Garbe J."/>
            <person name="Badalamenti J.P."/>
            <person name="Herman A."/>
            <person name="Mangelson H."/>
            <person name="Liachko I."/>
            <person name="Sullivan S."/>
            <person name="Sone E.D."/>
            <person name="Koren S."/>
            <person name="Silverstein K.A.T."/>
            <person name="Beckman K.B."/>
            <person name="Gohl D.M."/>
        </authorList>
    </citation>
    <scope>NUCLEOTIDE SEQUENCE</scope>
    <source>
        <strain evidence="16">Duluth1</strain>
        <tissue evidence="16">Whole animal</tissue>
    </source>
</reference>
<dbReference type="GO" id="GO:0008270">
    <property type="term" value="F:zinc ion binding"/>
    <property type="evidence" value="ECO:0007669"/>
    <property type="project" value="UniProtKB-KW"/>
</dbReference>
<feature type="coiled-coil region" evidence="12">
    <location>
        <begin position="3"/>
        <end position="30"/>
    </location>
</feature>
<keyword evidence="6 11" id="KW-0862">Zinc</keyword>
<evidence type="ECO:0000256" key="11">
    <source>
        <dbReference type="PROSITE-ProRule" id="PRU00723"/>
    </source>
</evidence>
<evidence type="ECO:0000313" key="17">
    <source>
        <dbReference type="Proteomes" id="UP000828390"/>
    </source>
</evidence>
<dbReference type="EMBL" id="JAIWYP010000007">
    <property type="protein sequence ID" value="KAH3793348.1"/>
    <property type="molecule type" value="Genomic_DNA"/>
</dbReference>
<gene>
    <name evidence="16" type="ORF">DPMN_146856</name>
</gene>
<evidence type="ECO:0000256" key="2">
    <source>
        <dbReference type="ARBA" id="ARBA00022414"/>
    </source>
</evidence>
<keyword evidence="9" id="KW-0804">Transcription</keyword>
<feature type="domain" description="G-patch" evidence="15">
    <location>
        <begin position="343"/>
        <end position="389"/>
    </location>
</feature>
<reference evidence="16" key="2">
    <citation type="submission" date="2020-11" db="EMBL/GenBank/DDBJ databases">
        <authorList>
            <person name="McCartney M.A."/>
            <person name="Auch B."/>
            <person name="Kono T."/>
            <person name="Mallez S."/>
            <person name="Becker A."/>
            <person name="Gohl D.M."/>
            <person name="Silverstein K.A.T."/>
            <person name="Koren S."/>
            <person name="Bechman K.B."/>
            <person name="Herman A."/>
            <person name="Abrahante J.E."/>
            <person name="Garbe J."/>
        </authorList>
    </citation>
    <scope>NUCLEOTIDE SEQUENCE</scope>
    <source>
        <strain evidence="16">Duluth1</strain>
        <tissue evidence="16">Whole animal</tissue>
    </source>
</reference>
<proteinExistence type="predicted"/>
<dbReference type="Gene3D" id="2.30.30.1190">
    <property type="match status" value="1"/>
</dbReference>
<dbReference type="PROSITE" id="PS50103">
    <property type="entry name" value="ZF_C3H1"/>
    <property type="match status" value="1"/>
</dbReference>
<keyword evidence="12" id="KW-0175">Coiled coil</keyword>
<comment type="subcellular location">
    <subcellularLocation>
        <location evidence="1">Nucleus</location>
    </subcellularLocation>
</comment>
<keyword evidence="4 11" id="KW-0479">Metal-binding</keyword>
<accession>A0A9D4F9E6</accession>
<dbReference type="PANTHER" id="PTHR46297">
    <property type="entry name" value="ZINC FINGER CCCH-TYPE WITH G PATCH DOMAIN-CONTAINING PROTEIN"/>
    <property type="match status" value="1"/>
</dbReference>
<keyword evidence="3" id="KW-0678">Repressor</keyword>
<feature type="zinc finger region" description="C3H1-type" evidence="11">
    <location>
        <begin position="191"/>
        <end position="214"/>
    </location>
</feature>
<sequence length="559" mass="63508">MEEEELQSSLNTYKAQLQQVEQALRAAGSNTDLETLKNDLTELVNLTQESLLSLKKSKLLKQLDEDSADYSRFQTKGANPVLQVNSPSHSGAPSIDEEYAAFQEFLGDIEDEKTTENDKELPVKENIGGEHSVSEMYKEIIGTKCQAPFSQDWGHKSYGNALIVGVESEIETEIPKVKVMFCNPTHQSMLPCTYFLSGSCRFDQDQCRFSHGYAVPLEELKEYVDHDHSELKLESKCLARFHDDLWYKATVVDLHDSGVTVTFDSYQDDPVTLPWEDVIPLPDMSDELSSSSKEGTDDDVDDDITEVLPIDREESDDDDALPVFLWKPSSHGLGDLGRWEEHTKGIGSRLLQKMGYVPGQGLGCRGEGRVEPVPIQLLPQGKSLDRIMTLKELAGDRDIFDAMKQQERKDRKMVRKLEQQYHKLESRPDVFEFINKRLGGKKGKLSELVHEHQVQGHSKSNKDGRLHRSISEIDLKAKSDKNLNIQLLKTSEEMKTVEKELVKLKQSLNRNENRDKNIATKIRTKISSLEAYLNKLKTSESAIESHKQKRKDHKNLTTF</sequence>
<comment type="caution">
    <text evidence="16">The sequence shown here is derived from an EMBL/GenBank/DDBJ whole genome shotgun (WGS) entry which is preliminary data.</text>
</comment>
<dbReference type="PANTHER" id="PTHR46297:SF1">
    <property type="entry name" value="ZINC FINGER CCCH-TYPE WITH G PATCH DOMAIN-CONTAINING PROTEIN"/>
    <property type="match status" value="1"/>
</dbReference>
<evidence type="ECO:0000256" key="6">
    <source>
        <dbReference type="ARBA" id="ARBA00022833"/>
    </source>
</evidence>
<dbReference type="SUPFAM" id="SSF63748">
    <property type="entry name" value="Tudor/PWWP/MBT"/>
    <property type="match status" value="1"/>
</dbReference>
<dbReference type="GO" id="GO:0001227">
    <property type="term" value="F:DNA-binding transcription repressor activity, RNA polymerase II-specific"/>
    <property type="evidence" value="ECO:0007669"/>
    <property type="project" value="TreeGrafter"/>
</dbReference>
<dbReference type="GO" id="GO:0005634">
    <property type="term" value="C:nucleus"/>
    <property type="evidence" value="ECO:0007669"/>
    <property type="project" value="UniProtKB-SubCell"/>
</dbReference>
<evidence type="ECO:0000256" key="10">
    <source>
        <dbReference type="ARBA" id="ARBA00023242"/>
    </source>
</evidence>
<keyword evidence="8" id="KW-0238">DNA-binding</keyword>
<evidence type="ECO:0000256" key="8">
    <source>
        <dbReference type="ARBA" id="ARBA00023125"/>
    </source>
</evidence>
<keyword evidence="17" id="KW-1185">Reference proteome</keyword>
<evidence type="ECO:0000256" key="5">
    <source>
        <dbReference type="ARBA" id="ARBA00022771"/>
    </source>
</evidence>
<dbReference type="Gene3D" id="2.30.30.140">
    <property type="match status" value="1"/>
</dbReference>
<feature type="domain" description="C3H1-type" evidence="14">
    <location>
        <begin position="191"/>
        <end position="214"/>
    </location>
</feature>
<dbReference type="InterPro" id="IPR000571">
    <property type="entry name" value="Znf_CCCH"/>
</dbReference>
<dbReference type="CDD" id="cd20384">
    <property type="entry name" value="Tudor_ZGPAT"/>
    <property type="match status" value="1"/>
</dbReference>
<protein>
    <recommendedName>
        <fullName evidence="2">Zinc finger CCCH-type with G patch domain-containing protein</fullName>
    </recommendedName>
</protein>
<evidence type="ECO:0000256" key="3">
    <source>
        <dbReference type="ARBA" id="ARBA00022491"/>
    </source>
</evidence>
<dbReference type="OrthoDB" id="5842926at2759"/>
<keyword evidence="7" id="KW-0805">Transcription regulation</keyword>